<accession>A0A8B7NZN1</accession>
<keyword evidence="3" id="KW-0408">Iron</keyword>
<evidence type="ECO:0000256" key="5">
    <source>
        <dbReference type="SAM" id="SignalP"/>
    </source>
</evidence>
<keyword evidence="4" id="KW-0560">Oxidoreductase</keyword>
<evidence type="ECO:0000256" key="4">
    <source>
        <dbReference type="ARBA" id="ARBA00023033"/>
    </source>
</evidence>
<protein>
    <submittedName>
        <fullName evidence="7">Cytochrome P450 2L1-like</fullName>
    </submittedName>
</protein>
<dbReference type="RefSeq" id="XP_018019289.2">
    <property type="nucleotide sequence ID" value="XM_018163800.2"/>
</dbReference>
<organism evidence="6 7">
    <name type="scientific">Hyalella azteca</name>
    <name type="common">Amphipod</name>
    <dbReference type="NCBI Taxonomy" id="294128"/>
    <lineage>
        <taxon>Eukaryota</taxon>
        <taxon>Metazoa</taxon>
        <taxon>Ecdysozoa</taxon>
        <taxon>Arthropoda</taxon>
        <taxon>Crustacea</taxon>
        <taxon>Multicrustacea</taxon>
        <taxon>Malacostraca</taxon>
        <taxon>Eumalacostraca</taxon>
        <taxon>Peracarida</taxon>
        <taxon>Amphipoda</taxon>
        <taxon>Senticaudata</taxon>
        <taxon>Talitrida</taxon>
        <taxon>Talitroidea</taxon>
        <taxon>Hyalellidae</taxon>
        <taxon>Hyalella</taxon>
    </lineage>
</organism>
<dbReference type="OMA" id="NGHETIK"/>
<feature type="chain" id="PRO_5037823919" evidence="5">
    <location>
        <begin position="23"/>
        <end position="261"/>
    </location>
</feature>
<dbReference type="GO" id="GO:0006805">
    <property type="term" value="P:xenobiotic metabolic process"/>
    <property type="evidence" value="ECO:0007669"/>
    <property type="project" value="TreeGrafter"/>
</dbReference>
<evidence type="ECO:0000256" key="3">
    <source>
        <dbReference type="ARBA" id="ARBA00023004"/>
    </source>
</evidence>
<evidence type="ECO:0000313" key="7">
    <source>
        <dbReference type="RefSeq" id="XP_018019289.2"/>
    </source>
</evidence>
<sequence>MINMFIEISLLLLLLAILAIYSKKPKRMPPGSFGWPIVGELPPSGLSPTEHLMNLRRKLGKIFTTKWGSHRIVVVTDYNLIKKAFNHPDIQGRPAFVSFDTLCHFRNIGIINSHGSVWAENRRFMLRHLRDLGMGKTALEGSIQQEAEMLVDHLDKTCVGKPAVMDLFLNCAVFNVIWQMLASKRYDADHEEMLRHISLLQENFNAIQGTFFLIDLFPWLAKILPKIIMNKVFKADVIIKNRDKIQLLFKVVQFCPPNHQY</sequence>
<dbReference type="InterPro" id="IPR001128">
    <property type="entry name" value="Cyt_P450"/>
</dbReference>
<dbReference type="GeneID" id="108675773"/>
<dbReference type="InterPro" id="IPR036396">
    <property type="entry name" value="Cyt_P450_sf"/>
</dbReference>
<dbReference type="GO" id="GO:0020037">
    <property type="term" value="F:heme binding"/>
    <property type="evidence" value="ECO:0007669"/>
    <property type="project" value="InterPro"/>
</dbReference>
<dbReference type="GO" id="GO:0006082">
    <property type="term" value="P:organic acid metabolic process"/>
    <property type="evidence" value="ECO:0007669"/>
    <property type="project" value="TreeGrafter"/>
</dbReference>
<gene>
    <name evidence="7" type="primary">LOC108675773</name>
</gene>
<dbReference type="KEGG" id="hazt:108675773"/>
<keyword evidence="6" id="KW-1185">Reference proteome</keyword>
<feature type="signal peptide" evidence="5">
    <location>
        <begin position="1"/>
        <end position="22"/>
    </location>
</feature>
<evidence type="ECO:0000256" key="1">
    <source>
        <dbReference type="ARBA" id="ARBA00010617"/>
    </source>
</evidence>
<dbReference type="SUPFAM" id="SSF48264">
    <property type="entry name" value="Cytochrome P450"/>
    <property type="match status" value="1"/>
</dbReference>
<reference evidence="7" key="1">
    <citation type="submission" date="2025-08" db="UniProtKB">
        <authorList>
            <consortium name="RefSeq"/>
        </authorList>
    </citation>
    <scope>IDENTIFICATION</scope>
    <source>
        <tissue evidence="7">Whole organism</tissue>
    </source>
</reference>
<name>A0A8B7NZN1_HYAAZ</name>
<dbReference type="Pfam" id="PF00067">
    <property type="entry name" value="p450"/>
    <property type="match status" value="1"/>
</dbReference>
<dbReference type="Gene3D" id="1.10.630.10">
    <property type="entry name" value="Cytochrome P450"/>
    <property type="match status" value="1"/>
</dbReference>
<dbReference type="AlphaFoldDB" id="A0A8B7NZN1"/>
<evidence type="ECO:0000313" key="6">
    <source>
        <dbReference type="Proteomes" id="UP000694843"/>
    </source>
</evidence>
<dbReference type="PANTHER" id="PTHR24300:SF375">
    <property type="entry name" value="CYTOCHROME P450 FAMILY"/>
    <property type="match status" value="1"/>
</dbReference>
<dbReference type="GO" id="GO:0005506">
    <property type="term" value="F:iron ion binding"/>
    <property type="evidence" value="ECO:0007669"/>
    <property type="project" value="InterPro"/>
</dbReference>
<proteinExistence type="inferred from homology"/>
<dbReference type="PANTHER" id="PTHR24300">
    <property type="entry name" value="CYTOCHROME P450 508A4-RELATED"/>
    <property type="match status" value="1"/>
</dbReference>
<dbReference type="InterPro" id="IPR050182">
    <property type="entry name" value="Cytochrome_P450_fam2"/>
</dbReference>
<dbReference type="GO" id="GO:0005737">
    <property type="term" value="C:cytoplasm"/>
    <property type="evidence" value="ECO:0007669"/>
    <property type="project" value="TreeGrafter"/>
</dbReference>
<keyword evidence="4" id="KW-0503">Monooxygenase</keyword>
<evidence type="ECO:0000256" key="2">
    <source>
        <dbReference type="ARBA" id="ARBA00022723"/>
    </source>
</evidence>
<dbReference type="OrthoDB" id="1055148at2759"/>
<comment type="similarity">
    <text evidence="1">Belongs to the cytochrome P450 family.</text>
</comment>
<dbReference type="Proteomes" id="UP000694843">
    <property type="component" value="Unplaced"/>
</dbReference>
<keyword evidence="2" id="KW-0479">Metal-binding</keyword>
<dbReference type="GO" id="GO:0016712">
    <property type="term" value="F:oxidoreductase activity, acting on paired donors, with incorporation or reduction of molecular oxygen, reduced flavin or flavoprotein as one donor, and incorporation of one atom of oxygen"/>
    <property type="evidence" value="ECO:0007669"/>
    <property type="project" value="TreeGrafter"/>
</dbReference>
<keyword evidence="5" id="KW-0732">Signal</keyword>